<dbReference type="Pfam" id="PF03466">
    <property type="entry name" value="LysR_substrate"/>
    <property type="match status" value="1"/>
</dbReference>
<sequence>MELRHLQYFIAVAEARHFTRAAARVGIQQPPLSLQIRQLEEELGGPLFIRLPRDVVLTELGEAFLPEARHILERVERVKRQMQQISRGDAGHIRIGFAGATYFEPSIPAWIRDFRARYPDVQLHPQQSNTASLLAALVNEEVDAAFVRTPVDAPPGIVTVPVVDEAMVLVLPLGHPMCARERVPLAALAQDEFILLPREISPALYDRTIAACEAAGFRPKLGQEAPQITSIVPMVAAGFGVSLVPASVSQIRTPGMGFWPIDAAMGEVPRAPISLAFRAAHGSAALGHFIAMSPSGLPGGEGNGIAAPVA</sequence>
<dbReference type="PRINTS" id="PR00039">
    <property type="entry name" value="HTHLYSR"/>
</dbReference>
<name>A0ABN4JJJ6_9BURK</name>
<dbReference type="PANTHER" id="PTHR30346:SF30">
    <property type="entry name" value="SMALL NEUTRAL PROTEASE REGULATORY PROTEIN"/>
    <property type="match status" value="1"/>
</dbReference>
<keyword evidence="3" id="KW-0238">DNA-binding</keyword>
<dbReference type="CDD" id="cd08451">
    <property type="entry name" value="PBP2_BudR"/>
    <property type="match status" value="1"/>
</dbReference>
<organism evidence="6 7">
    <name type="scientific">Pandoraea norimbergensis</name>
    <dbReference type="NCBI Taxonomy" id="93219"/>
    <lineage>
        <taxon>Bacteria</taxon>
        <taxon>Pseudomonadati</taxon>
        <taxon>Pseudomonadota</taxon>
        <taxon>Betaproteobacteria</taxon>
        <taxon>Burkholderiales</taxon>
        <taxon>Burkholderiaceae</taxon>
        <taxon>Pandoraea</taxon>
    </lineage>
</organism>
<keyword evidence="4" id="KW-0804">Transcription</keyword>
<reference evidence="7" key="1">
    <citation type="submission" date="2015-12" db="EMBL/GenBank/DDBJ databases">
        <title>Complete genome sequence of Pandoraea norimbergensis DSM 11628.</title>
        <authorList>
            <person name="Ee R."/>
            <person name="Lim Y.-L."/>
            <person name="Yong D."/>
            <person name="Yin W.-F."/>
            <person name="Chan K.-G."/>
        </authorList>
    </citation>
    <scope>NUCLEOTIDE SEQUENCE [LARGE SCALE GENOMIC DNA]</scope>
    <source>
        <strain evidence="7">DSM 11628</strain>
    </source>
</reference>
<dbReference type="SUPFAM" id="SSF46785">
    <property type="entry name" value="Winged helix' DNA-binding domain"/>
    <property type="match status" value="1"/>
</dbReference>
<dbReference type="InterPro" id="IPR036390">
    <property type="entry name" value="WH_DNA-bd_sf"/>
</dbReference>
<feature type="domain" description="HTH lysR-type" evidence="5">
    <location>
        <begin position="1"/>
        <end position="58"/>
    </location>
</feature>
<dbReference type="PANTHER" id="PTHR30346">
    <property type="entry name" value="TRANSCRIPTIONAL DUAL REGULATOR HCAR-RELATED"/>
    <property type="match status" value="1"/>
</dbReference>
<protein>
    <submittedName>
        <fullName evidence="6">LysR family transcriptional regulator</fullName>
    </submittedName>
</protein>
<dbReference type="Proteomes" id="UP000060277">
    <property type="component" value="Chromosome"/>
</dbReference>
<keyword evidence="7" id="KW-1185">Reference proteome</keyword>
<dbReference type="PROSITE" id="PS50931">
    <property type="entry name" value="HTH_LYSR"/>
    <property type="match status" value="1"/>
</dbReference>
<comment type="similarity">
    <text evidence="1">Belongs to the LysR transcriptional regulatory family.</text>
</comment>
<dbReference type="Gene3D" id="3.40.190.10">
    <property type="entry name" value="Periplasmic binding protein-like II"/>
    <property type="match status" value="2"/>
</dbReference>
<gene>
    <name evidence="6" type="ORF">AT302_16210</name>
</gene>
<dbReference type="EMBL" id="CP013480">
    <property type="protein sequence ID" value="ALS61083.1"/>
    <property type="molecule type" value="Genomic_DNA"/>
</dbReference>
<evidence type="ECO:0000313" key="7">
    <source>
        <dbReference type="Proteomes" id="UP000060277"/>
    </source>
</evidence>
<evidence type="ECO:0000256" key="1">
    <source>
        <dbReference type="ARBA" id="ARBA00009437"/>
    </source>
</evidence>
<dbReference type="Pfam" id="PF00126">
    <property type="entry name" value="HTH_1"/>
    <property type="match status" value="1"/>
</dbReference>
<evidence type="ECO:0000313" key="6">
    <source>
        <dbReference type="EMBL" id="ALS61083.1"/>
    </source>
</evidence>
<dbReference type="RefSeq" id="WP_058377996.1">
    <property type="nucleotide sequence ID" value="NZ_CP013480.3"/>
</dbReference>
<accession>A0ABN4JJJ6</accession>
<evidence type="ECO:0000256" key="2">
    <source>
        <dbReference type="ARBA" id="ARBA00023015"/>
    </source>
</evidence>
<dbReference type="InterPro" id="IPR005119">
    <property type="entry name" value="LysR_subst-bd"/>
</dbReference>
<dbReference type="SUPFAM" id="SSF53850">
    <property type="entry name" value="Periplasmic binding protein-like II"/>
    <property type="match status" value="1"/>
</dbReference>
<keyword evidence="2" id="KW-0805">Transcription regulation</keyword>
<dbReference type="InterPro" id="IPR037410">
    <property type="entry name" value="BudR_PBP2"/>
</dbReference>
<evidence type="ECO:0000259" key="5">
    <source>
        <dbReference type="PROSITE" id="PS50931"/>
    </source>
</evidence>
<evidence type="ECO:0000256" key="4">
    <source>
        <dbReference type="ARBA" id="ARBA00023163"/>
    </source>
</evidence>
<dbReference type="InterPro" id="IPR036388">
    <property type="entry name" value="WH-like_DNA-bd_sf"/>
</dbReference>
<dbReference type="InterPro" id="IPR000847">
    <property type="entry name" value="LysR_HTH_N"/>
</dbReference>
<dbReference type="Gene3D" id="1.10.10.10">
    <property type="entry name" value="Winged helix-like DNA-binding domain superfamily/Winged helix DNA-binding domain"/>
    <property type="match status" value="1"/>
</dbReference>
<evidence type="ECO:0000256" key="3">
    <source>
        <dbReference type="ARBA" id="ARBA00023125"/>
    </source>
</evidence>
<proteinExistence type="inferred from homology"/>